<evidence type="ECO:0000313" key="3">
    <source>
        <dbReference type="Proteomes" id="UP000886520"/>
    </source>
</evidence>
<feature type="compositionally biased region" description="Basic and acidic residues" evidence="1">
    <location>
        <begin position="27"/>
        <end position="44"/>
    </location>
</feature>
<evidence type="ECO:0000256" key="1">
    <source>
        <dbReference type="SAM" id="MobiDB-lite"/>
    </source>
</evidence>
<comment type="caution">
    <text evidence="2">The sequence shown here is derived from an EMBL/GenBank/DDBJ whole genome shotgun (WGS) entry which is preliminary data.</text>
</comment>
<gene>
    <name evidence="2" type="ORF">GOP47_0017910</name>
</gene>
<protein>
    <submittedName>
        <fullName evidence="2">Uncharacterized protein</fullName>
    </submittedName>
</protein>
<feature type="region of interest" description="Disordered" evidence="1">
    <location>
        <begin position="24"/>
        <end position="44"/>
    </location>
</feature>
<dbReference type="EMBL" id="JABFUD020000017">
    <property type="protein sequence ID" value="KAI5067382.1"/>
    <property type="molecule type" value="Genomic_DNA"/>
</dbReference>
<evidence type="ECO:0000313" key="2">
    <source>
        <dbReference type="EMBL" id="KAI5067382.1"/>
    </source>
</evidence>
<sequence length="115" mass="12928">MPLPSPRVHTCRRLAKQAPLQARHITGKAERKEKHKQEEMRESVHSVKELGACIIKDRRGGTRRKHPSICISHSHSDTCKGWFLQLLRESLVLPKGVSAIVQTTFFTSQIAAPGL</sequence>
<name>A0A9D4UGQ7_ADICA</name>
<keyword evidence="3" id="KW-1185">Reference proteome</keyword>
<reference evidence="2" key="1">
    <citation type="submission" date="2021-01" db="EMBL/GenBank/DDBJ databases">
        <title>Adiantum capillus-veneris genome.</title>
        <authorList>
            <person name="Fang Y."/>
            <person name="Liao Q."/>
        </authorList>
    </citation>
    <scope>NUCLEOTIDE SEQUENCE</scope>
    <source>
        <strain evidence="2">H3</strain>
        <tissue evidence="2">Leaf</tissue>
    </source>
</reference>
<accession>A0A9D4UGQ7</accession>
<organism evidence="2 3">
    <name type="scientific">Adiantum capillus-veneris</name>
    <name type="common">Maidenhair fern</name>
    <dbReference type="NCBI Taxonomy" id="13818"/>
    <lineage>
        <taxon>Eukaryota</taxon>
        <taxon>Viridiplantae</taxon>
        <taxon>Streptophyta</taxon>
        <taxon>Embryophyta</taxon>
        <taxon>Tracheophyta</taxon>
        <taxon>Polypodiopsida</taxon>
        <taxon>Polypodiidae</taxon>
        <taxon>Polypodiales</taxon>
        <taxon>Pteridineae</taxon>
        <taxon>Pteridaceae</taxon>
        <taxon>Vittarioideae</taxon>
        <taxon>Adiantum</taxon>
    </lineage>
</organism>
<dbReference type="Proteomes" id="UP000886520">
    <property type="component" value="Chromosome 17"/>
</dbReference>
<proteinExistence type="predicted"/>
<dbReference type="AlphaFoldDB" id="A0A9D4UGQ7"/>